<sequence>MGRTGRAGAVIGGLRLSVSGAPAAVGFPARGGREGVPELEGTIPVALRRFVHALSSGPGQQTEHPAPRPQV</sequence>
<proteinExistence type="predicted"/>
<comment type="caution">
    <text evidence="1">The sequence shown here is derived from an EMBL/GenBank/DDBJ whole genome shotgun (WGS) entry which is preliminary data.</text>
</comment>
<organism evidence="1 2">
    <name type="scientific">Streptomyces marokkonensis</name>
    <dbReference type="NCBI Taxonomy" id="324855"/>
    <lineage>
        <taxon>Bacteria</taxon>
        <taxon>Bacillati</taxon>
        <taxon>Actinomycetota</taxon>
        <taxon>Actinomycetes</taxon>
        <taxon>Kitasatosporales</taxon>
        <taxon>Streptomycetaceae</taxon>
        <taxon>Streptomyces</taxon>
    </lineage>
</organism>
<dbReference type="Proteomes" id="UP001500034">
    <property type="component" value="Unassembled WGS sequence"/>
</dbReference>
<reference evidence="2" key="1">
    <citation type="journal article" date="2019" name="Int. J. Syst. Evol. Microbiol.">
        <title>The Global Catalogue of Microorganisms (GCM) 10K type strain sequencing project: providing services to taxonomists for standard genome sequencing and annotation.</title>
        <authorList>
            <consortium name="The Broad Institute Genomics Platform"/>
            <consortium name="The Broad Institute Genome Sequencing Center for Infectious Disease"/>
            <person name="Wu L."/>
            <person name="Ma J."/>
        </authorList>
    </citation>
    <scope>NUCLEOTIDE SEQUENCE [LARGE SCALE GENOMIC DNA]</scope>
    <source>
        <strain evidence="2">JCM 17027</strain>
    </source>
</reference>
<accession>A0ABP7NRK3</accession>
<gene>
    <name evidence="1" type="ORF">GCM10022384_02790</name>
</gene>
<dbReference type="EMBL" id="BAABCQ010000003">
    <property type="protein sequence ID" value="GAA3952703.1"/>
    <property type="molecule type" value="Genomic_DNA"/>
</dbReference>
<protein>
    <submittedName>
        <fullName evidence="1">Uncharacterized protein</fullName>
    </submittedName>
</protein>
<evidence type="ECO:0000313" key="1">
    <source>
        <dbReference type="EMBL" id="GAA3952703.1"/>
    </source>
</evidence>
<evidence type="ECO:0000313" key="2">
    <source>
        <dbReference type="Proteomes" id="UP001500034"/>
    </source>
</evidence>
<name>A0ABP7NRK3_9ACTN</name>
<keyword evidence="2" id="KW-1185">Reference proteome</keyword>